<name>A0ABS9W6T0_9PROT</name>
<dbReference type="PANTHER" id="PTHR44379:SF6">
    <property type="entry name" value="BLR6046 PROTEIN"/>
    <property type="match status" value="1"/>
</dbReference>
<evidence type="ECO:0000256" key="3">
    <source>
        <dbReference type="ARBA" id="ARBA00023002"/>
    </source>
</evidence>
<dbReference type="InterPro" id="IPR036884">
    <property type="entry name" value="2Fe-2S-bd_dom_sf"/>
</dbReference>
<dbReference type="Gene3D" id="1.10.150.120">
    <property type="entry name" value="[2Fe-2S]-binding domain"/>
    <property type="match status" value="1"/>
</dbReference>
<evidence type="ECO:0000256" key="2">
    <source>
        <dbReference type="ARBA" id="ARBA00022723"/>
    </source>
</evidence>
<protein>
    <submittedName>
        <fullName evidence="7">(2Fe-2S)-binding protein</fullName>
    </submittedName>
</protein>
<keyword evidence="2" id="KW-0479">Metal-binding</keyword>
<dbReference type="PROSITE" id="PS00197">
    <property type="entry name" value="2FE2S_FER_1"/>
    <property type="match status" value="1"/>
</dbReference>
<dbReference type="InterPro" id="IPR001041">
    <property type="entry name" value="2Fe-2S_ferredoxin-type"/>
</dbReference>
<dbReference type="SUPFAM" id="SSF47741">
    <property type="entry name" value="CO dehydrogenase ISP C-domain like"/>
    <property type="match status" value="1"/>
</dbReference>
<dbReference type="PANTHER" id="PTHR44379">
    <property type="entry name" value="OXIDOREDUCTASE WITH IRON-SULFUR SUBUNIT"/>
    <property type="match status" value="1"/>
</dbReference>
<dbReference type="Proteomes" id="UP001201985">
    <property type="component" value="Unassembled WGS sequence"/>
</dbReference>
<evidence type="ECO:0000256" key="5">
    <source>
        <dbReference type="ARBA" id="ARBA00023014"/>
    </source>
</evidence>
<dbReference type="SUPFAM" id="SSF54292">
    <property type="entry name" value="2Fe-2S ferredoxin-like"/>
    <property type="match status" value="1"/>
</dbReference>
<comment type="caution">
    <text evidence="7">The sequence shown here is derived from an EMBL/GenBank/DDBJ whole genome shotgun (WGS) entry which is preliminary data.</text>
</comment>
<keyword evidence="3" id="KW-0560">Oxidoreductase</keyword>
<dbReference type="InterPro" id="IPR002888">
    <property type="entry name" value="2Fe-2S-bd"/>
</dbReference>
<dbReference type="PROSITE" id="PS51085">
    <property type="entry name" value="2FE2S_FER_2"/>
    <property type="match status" value="1"/>
</dbReference>
<evidence type="ECO:0000313" key="7">
    <source>
        <dbReference type="EMBL" id="MCI0754992.1"/>
    </source>
</evidence>
<evidence type="ECO:0000259" key="6">
    <source>
        <dbReference type="PROSITE" id="PS51085"/>
    </source>
</evidence>
<organism evidence="7 8">
    <name type="scientific">Teichococcus vastitatis</name>
    <dbReference type="NCBI Taxonomy" id="2307076"/>
    <lineage>
        <taxon>Bacteria</taxon>
        <taxon>Pseudomonadati</taxon>
        <taxon>Pseudomonadota</taxon>
        <taxon>Alphaproteobacteria</taxon>
        <taxon>Acetobacterales</taxon>
        <taxon>Roseomonadaceae</taxon>
        <taxon>Roseomonas</taxon>
    </lineage>
</organism>
<dbReference type="InterPro" id="IPR051452">
    <property type="entry name" value="Diverse_Oxidoreductases"/>
</dbReference>
<dbReference type="InterPro" id="IPR036010">
    <property type="entry name" value="2Fe-2S_ferredoxin-like_sf"/>
</dbReference>
<keyword evidence="8" id="KW-1185">Reference proteome</keyword>
<keyword evidence="1" id="KW-0001">2Fe-2S</keyword>
<keyword evidence="5" id="KW-0411">Iron-sulfur</keyword>
<dbReference type="InterPro" id="IPR006058">
    <property type="entry name" value="2Fe2S_fd_BS"/>
</dbReference>
<feature type="domain" description="2Fe-2S ferredoxin-type" evidence="6">
    <location>
        <begin position="1"/>
        <end position="76"/>
    </location>
</feature>
<evidence type="ECO:0000313" key="8">
    <source>
        <dbReference type="Proteomes" id="UP001201985"/>
    </source>
</evidence>
<proteinExistence type="predicted"/>
<sequence length="171" mass="18217">MLTLNVNGQQHEVDAAPDTPLLYVLRDELGLHAAKYGCGLGQCGSCTVMVDGEAVFSCTTPVLLLQGRQVTTLEGLGTVEAPGPMQRAFIEEQAVQCGYCIPGMMMCAQALLTRNPQATDEDIRAALQPNLCRCGTHMRILKAVRRAAKLMQTAEAPGLSASRRAGGSTVR</sequence>
<dbReference type="Gene3D" id="3.10.20.30">
    <property type="match status" value="1"/>
</dbReference>
<dbReference type="Pfam" id="PF00111">
    <property type="entry name" value="Fer2"/>
    <property type="match status" value="1"/>
</dbReference>
<dbReference type="EMBL" id="JALBUU010000028">
    <property type="protein sequence ID" value="MCI0754992.1"/>
    <property type="molecule type" value="Genomic_DNA"/>
</dbReference>
<dbReference type="RefSeq" id="WP_241793250.1">
    <property type="nucleotide sequence ID" value="NZ_JALBUU010000028.1"/>
</dbReference>
<accession>A0ABS9W6T0</accession>
<dbReference type="InterPro" id="IPR012675">
    <property type="entry name" value="Beta-grasp_dom_sf"/>
</dbReference>
<gene>
    <name evidence="7" type="ORF">MON41_14815</name>
</gene>
<dbReference type="CDD" id="cd00207">
    <property type="entry name" value="fer2"/>
    <property type="match status" value="1"/>
</dbReference>
<evidence type="ECO:0000256" key="1">
    <source>
        <dbReference type="ARBA" id="ARBA00022714"/>
    </source>
</evidence>
<dbReference type="Pfam" id="PF01799">
    <property type="entry name" value="Fer2_2"/>
    <property type="match status" value="1"/>
</dbReference>
<evidence type="ECO:0000256" key="4">
    <source>
        <dbReference type="ARBA" id="ARBA00023004"/>
    </source>
</evidence>
<keyword evidence="4" id="KW-0408">Iron</keyword>
<reference evidence="7 8" key="1">
    <citation type="submission" date="2022-03" db="EMBL/GenBank/DDBJ databases">
        <title>Complete genome analysis of Roseomonas KG 17.1 : a prolific producer of plant growth promoters.</title>
        <authorList>
            <person name="Saadouli I."/>
            <person name="Najjari A."/>
            <person name="Mosbah A."/>
            <person name="Ouzari H.I."/>
        </authorList>
    </citation>
    <scope>NUCLEOTIDE SEQUENCE [LARGE SCALE GENOMIC DNA]</scope>
    <source>
        <strain evidence="7 8">KG17-1</strain>
    </source>
</reference>